<dbReference type="OrthoDB" id="10248252at2759"/>
<feature type="region of interest" description="Disordered" evidence="2">
    <location>
        <begin position="250"/>
        <end position="275"/>
    </location>
</feature>
<dbReference type="Proteomes" id="UP000235023">
    <property type="component" value="Unassembled WGS sequence"/>
</dbReference>
<name>A0A2J5HJ51_9EURO</name>
<feature type="region of interest" description="Disordered" evidence="2">
    <location>
        <begin position="1"/>
        <end position="22"/>
    </location>
</feature>
<dbReference type="FunFam" id="2.130.10.10:FF:000969">
    <property type="entry name" value="WD repeat protein"/>
    <property type="match status" value="1"/>
</dbReference>
<dbReference type="InterPro" id="IPR036322">
    <property type="entry name" value="WD40_repeat_dom_sf"/>
</dbReference>
<dbReference type="SMART" id="SM00320">
    <property type="entry name" value="WD40"/>
    <property type="match status" value="7"/>
</dbReference>
<feature type="compositionally biased region" description="Basic and acidic residues" evidence="2">
    <location>
        <begin position="183"/>
        <end position="199"/>
    </location>
</feature>
<reference evidence="4" key="1">
    <citation type="submission" date="2017-12" db="EMBL/GenBank/DDBJ databases">
        <authorList>
            <consortium name="DOE Joint Genome Institute"/>
            <person name="Mondo S.J."/>
            <person name="Kjaerbolling I."/>
            <person name="Vesth T.C."/>
            <person name="Frisvad J.C."/>
            <person name="Nybo J.L."/>
            <person name="Theobald S."/>
            <person name="Kuo A."/>
            <person name="Bowyer P."/>
            <person name="Matsuda Y."/>
            <person name="Lyhne E.K."/>
            <person name="Kogle M.E."/>
            <person name="Clum A."/>
            <person name="Lipzen A."/>
            <person name="Salamov A."/>
            <person name="Ngan C.Y."/>
            <person name="Daum C."/>
            <person name="Chiniquy J."/>
            <person name="Barry K."/>
            <person name="LaButti K."/>
            <person name="Haridas S."/>
            <person name="Simmons B.A."/>
            <person name="Magnuson J.K."/>
            <person name="Mortensen U.H."/>
            <person name="Larsen T.O."/>
            <person name="Grigoriev I.V."/>
            <person name="Baker S.E."/>
            <person name="Andersen M.R."/>
            <person name="Nordberg H.P."/>
            <person name="Cantor M.N."/>
            <person name="Hua S.X."/>
        </authorList>
    </citation>
    <scope>NUCLEOTIDE SEQUENCE [LARGE SCALE GENOMIC DNA]</scope>
    <source>
        <strain evidence="4">IBT 19404</strain>
    </source>
</reference>
<evidence type="ECO:0000256" key="1">
    <source>
        <dbReference type="ARBA" id="ARBA00009890"/>
    </source>
</evidence>
<comment type="similarity">
    <text evidence="1">Belongs to the WD repeat LST8 family.</text>
</comment>
<sequence length="1191" mass="133092">MFQKFTGARGRSIRPEAFISRQTPFYSEISSSEESILTEEYEVLLSQFTRHPSSHKPEKSPMTPGALDNNGTPHGTGQTQGNSNFMAQHDDSNPSSRNPTKPPQSRRKHSRPSTEPTRPAFRSTGATEMHVSGIATQQADSNPSSRNHTQSPQPRRKHSQPPVEPTRVSQGTGAPETLVAGRKRPEPKDSRPLQLEKSHGSSKFRSLGQTSPIRRSTRARKEPVNYYQCPNFFDESDEGISINEALATDHPLDTSHDHGKTGLSCPPSQPRGEDSIANSAGIQYEVIYHSFELQVVKWYLKGPIDMEDLKHARYSPQRNPADYTKRFQTGGTSVHEVPHVDFHEHELKAILNLLQFFGRRQPVSLDMAPADQVIHLVKTSGVPTGFSKKISQIKKLASLLARAQASDYTPWLLDAITPTTQHHRHARAQRYLTKILELKDPNASLSDFTETIMQLPSQFPQVSILSRRKGSDIDLFLEDAGRGSLPSVPSKIIVTEVKPSNRLQSTRASRNSATLNRVLQVRELGHCVEGKLRPQIKSRLSIHRTWKGTSNDVNVLAWSPDGTRFAAGATALCDEHNMDYNRRNNLLVGDLVSNCLEELPDHWISRPRTNSRILNDTPLFMTVTGMQWFDDALFTSSYDKTVKMWDFPRHRPRCLKTFEHDSKVEVMARSSFRRNLLATGTHGIGLWQIDTSRYTPLEAYSKKCPEMISTSLVWGTLDATKDFLLAGMSEKEDGVSQNGLLASWRIGEASATPIQFSHCSQNIFDIKWHPTLPYFATASSVGSGRAGMASRDTRSVVRLYQPLLSKKRTHEFECPALDVNDVTFCPLNPNYLTASCTDGAVYAWDIRQENKLLHKLQHGTPLNPMDETLPREEADVGVRMTVWGDDMDTLYTGASDGVVKRWAVLRSPEDTLVKDEVSFQGGVMCGVFSEDRSNLLIGDSAGALHILSPGAFSANDIAMEYRGASEAPSSQHEPDTESGISLAKDLLASGELVRHPTYGVGKGPRYKGPFAAWARPETTPLDQMSRVNLKKEYQVLQLEGPPLEHRPGLNEQARRDHAARVQLSRIRNQRQNEGKRKHEGSAHGCQDSPRNYPQDCAQDYAQDNFINLCSDEDEDTKPIKPLAKRPTTNIPEIIDLTGDGEGETTLSFRTDPLLSSARPLTGVIRAFEELEEKLEDDYWWPENSTVDANIP</sequence>
<evidence type="ECO:0000313" key="3">
    <source>
        <dbReference type="EMBL" id="PLN77090.1"/>
    </source>
</evidence>
<feature type="compositionally biased region" description="Basic and acidic residues" evidence="2">
    <location>
        <begin position="1070"/>
        <end position="1081"/>
    </location>
</feature>
<feature type="compositionally biased region" description="Basic and acidic residues" evidence="2">
    <location>
        <begin position="250"/>
        <end position="260"/>
    </location>
</feature>
<dbReference type="InterPro" id="IPR037588">
    <property type="entry name" value="MLST8"/>
</dbReference>
<gene>
    <name evidence="3" type="ORF">BDW42DRAFT_177514</name>
</gene>
<evidence type="ECO:0000313" key="4">
    <source>
        <dbReference type="Proteomes" id="UP000235023"/>
    </source>
</evidence>
<dbReference type="PANTHER" id="PTHR19842:SF2">
    <property type="entry name" value="WD REPEAT PROTEIN (AFU_ORTHOLOGUE AFUA_5G04300)"/>
    <property type="match status" value="1"/>
</dbReference>
<feature type="region of interest" description="Disordered" evidence="2">
    <location>
        <begin position="1066"/>
        <end position="1095"/>
    </location>
</feature>
<dbReference type="GO" id="GO:0032956">
    <property type="term" value="P:regulation of actin cytoskeleton organization"/>
    <property type="evidence" value="ECO:0007669"/>
    <property type="project" value="TreeGrafter"/>
</dbReference>
<dbReference type="AlphaFoldDB" id="A0A2J5HJ51"/>
<evidence type="ECO:0000256" key="2">
    <source>
        <dbReference type="SAM" id="MobiDB-lite"/>
    </source>
</evidence>
<accession>A0A2J5HJ51</accession>
<organism evidence="3 4">
    <name type="scientific">Aspergillus taichungensis</name>
    <dbReference type="NCBI Taxonomy" id="482145"/>
    <lineage>
        <taxon>Eukaryota</taxon>
        <taxon>Fungi</taxon>
        <taxon>Dikarya</taxon>
        <taxon>Ascomycota</taxon>
        <taxon>Pezizomycotina</taxon>
        <taxon>Eurotiomycetes</taxon>
        <taxon>Eurotiomycetidae</taxon>
        <taxon>Eurotiales</taxon>
        <taxon>Aspergillaceae</taxon>
        <taxon>Aspergillus</taxon>
        <taxon>Aspergillus subgen. Circumdati</taxon>
    </lineage>
</organism>
<protein>
    <submittedName>
        <fullName evidence="3">WD40 repeat-like protein</fullName>
    </submittedName>
</protein>
<feature type="compositionally biased region" description="Polar residues" evidence="2">
    <location>
        <begin position="134"/>
        <end position="153"/>
    </location>
</feature>
<dbReference type="InterPro" id="IPR001680">
    <property type="entry name" value="WD40_rpt"/>
</dbReference>
<keyword evidence="4" id="KW-1185">Reference proteome</keyword>
<dbReference type="EMBL" id="KZ559603">
    <property type="protein sequence ID" value="PLN77090.1"/>
    <property type="molecule type" value="Genomic_DNA"/>
</dbReference>
<dbReference type="InterPro" id="IPR015943">
    <property type="entry name" value="WD40/YVTN_repeat-like_dom_sf"/>
</dbReference>
<feature type="compositionally biased region" description="Polar residues" evidence="2">
    <location>
        <begin position="201"/>
        <end position="214"/>
    </location>
</feature>
<dbReference type="GO" id="GO:0031932">
    <property type="term" value="C:TORC2 complex"/>
    <property type="evidence" value="ECO:0007669"/>
    <property type="project" value="InterPro"/>
</dbReference>
<dbReference type="Pfam" id="PF00400">
    <property type="entry name" value="WD40"/>
    <property type="match status" value="2"/>
</dbReference>
<dbReference type="SUPFAM" id="SSF50978">
    <property type="entry name" value="WD40 repeat-like"/>
    <property type="match status" value="1"/>
</dbReference>
<feature type="compositionally biased region" description="Polar residues" evidence="2">
    <location>
        <begin position="69"/>
        <end position="86"/>
    </location>
</feature>
<dbReference type="GO" id="GO:0031931">
    <property type="term" value="C:TORC1 complex"/>
    <property type="evidence" value="ECO:0007669"/>
    <property type="project" value="InterPro"/>
</dbReference>
<dbReference type="GO" id="GO:0031929">
    <property type="term" value="P:TOR signaling"/>
    <property type="evidence" value="ECO:0007669"/>
    <property type="project" value="InterPro"/>
</dbReference>
<dbReference type="Gene3D" id="2.130.10.10">
    <property type="entry name" value="YVTN repeat-like/Quinoprotein amine dehydrogenase"/>
    <property type="match status" value="1"/>
</dbReference>
<proteinExistence type="inferred from homology"/>
<dbReference type="PANTHER" id="PTHR19842">
    <property type="entry name" value="G BETA-LIKE PROTEIN GBL"/>
    <property type="match status" value="1"/>
</dbReference>
<feature type="region of interest" description="Disordered" evidence="2">
    <location>
        <begin position="48"/>
        <end position="222"/>
    </location>
</feature>